<evidence type="ECO:0000313" key="8">
    <source>
        <dbReference type="Proteomes" id="UP001165121"/>
    </source>
</evidence>
<proteinExistence type="inferred from homology"/>
<evidence type="ECO:0000256" key="5">
    <source>
        <dbReference type="RuleBase" id="RU367124"/>
    </source>
</evidence>
<dbReference type="OrthoDB" id="95103at2759"/>
<organism evidence="7 8">
    <name type="scientific">Phytophthora fragariaefolia</name>
    <dbReference type="NCBI Taxonomy" id="1490495"/>
    <lineage>
        <taxon>Eukaryota</taxon>
        <taxon>Sar</taxon>
        <taxon>Stramenopiles</taxon>
        <taxon>Oomycota</taxon>
        <taxon>Peronosporomycetes</taxon>
        <taxon>Peronosporales</taxon>
        <taxon>Peronosporaceae</taxon>
        <taxon>Phytophthora</taxon>
    </lineage>
</organism>
<feature type="transmembrane region" description="Helical" evidence="6">
    <location>
        <begin position="7"/>
        <end position="28"/>
    </location>
</feature>
<keyword evidence="6" id="KW-0812">Transmembrane</keyword>
<keyword evidence="3 5" id="KW-0964">Secreted</keyword>
<dbReference type="AlphaFoldDB" id="A0A9W6YCU5"/>
<evidence type="ECO:0000256" key="4">
    <source>
        <dbReference type="ARBA" id="ARBA00022729"/>
    </source>
</evidence>
<comment type="function">
    <text evidence="5">Effector that suppresses plant defense responses during pathogen infection.</text>
</comment>
<evidence type="ECO:0000256" key="1">
    <source>
        <dbReference type="ARBA" id="ARBA00004613"/>
    </source>
</evidence>
<gene>
    <name evidence="7" type="ORF">Pfra01_002588200</name>
</gene>
<reference evidence="7" key="1">
    <citation type="submission" date="2023-04" db="EMBL/GenBank/DDBJ databases">
        <title>Phytophthora fragariaefolia NBRC 109709.</title>
        <authorList>
            <person name="Ichikawa N."/>
            <person name="Sato H."/>
            <person name="Tonouchi N."/>
        </authorList>
    </citation>
    <scope>NUCLEOTIDE SEQUENCE</scope>
    <source>
        <strain evidence="7">NBRC 109709</strain>
    </source>
</reference>
<name>A0A9W6YCU5_9STRA</name>
<comment type="subcellular location">
    <subcellularLocation>
        <location evidence="1 5">Secreted</location>
    </subcellularLocation>
</comment>
<dbReference type="InterPro" id="IPR031825">
    <property type="entry name" value="RXLR"/>
</dbReference>
<dbReference type="EMBL" id="BSXT01005103">
    <property type="protein sequence ID" value="GMF59747.1"/>
    <property type="molecule type" value="Genomic_DNA"/>
</dbReference>
<sequence>MIRHQALLVSKLVGITSFWVILKLTPYSSTPKPLYSTMRLSNLLVVILASFLVTSEILSTPTYSNQAQISEVVAPGDPNQRFLRRQSRIEEDDFDSEEERLPLSDGQARTILENLKMWDDVKDSLGKLQIHPRFNEYKQEVNKVMKKAKKEARITHE</sequence>
<evidence type="ECO:0000256" key="3">
    <source>
        <dbReference type="ARBA" id="ARBA00022525"/>
    </source>
</evidence>
<comment type="caution">
    <text evidence="7">The sequence shown here is derived from an EMBL/GenBank/DDBJ whole genome shotgun (WGS) entry which is preliminary data.</text>
</comment>
<comment type="domain">
    <text evidence="5">The RxLR-dEER motif acts to carry the protein into the host cell cytoplasm through binding to cell surface phosphatidylinositol-3-phosphate.</text>
</comment>
<evidence type="ECO:0000256" key="6">
    <source>
        <dbReference type="SAM" id="Phobius"/>
    </source>
</evidence>
<evidence type="ECO:0000313" key="7">
    <source>
        <dbReference type="EMBL" id="GMF59747.1"/>
    </source>
</evidence>
<comment type="similarity">
    <text evidence="2 5">Belongs to the RxLR effector family.</text>
</comment>
<keyword evidence="6" id="KW-0472">Membrane</keyword>
<keyword evidence="4" id="KW-0732">Signal</keyword>
<accession>A0A9W6YCU5</accession>
<dbReference type="Proteomes" id="UP001165121">
    <property type="component" value="Unassembled WGS sequence"/>
</dbReference>
<keyword evidence="6" id="KW-1133">Transmembrane helix</keyword>
<evidence type="ECO:0000256" key="2">
    <source>
        <dbReference type="ARBA" id="ARBA00010400"/>
    </source>
</evidence>
<keyword evidence="8" id="KW-1185">Reference proteome</keyword>
<dbReference type="Pfam" id="PF16810">
    <property type="entry name" value="RXLR"/>
    <property type="match status" value="1"/>
</dbReference>
<protein>
    <recommendedName>
        <fullName evidence="5">RxLR effector protein</fullName>
    </recommendedName>
</protein>
<feature type="transmembrane region" description="Helical" evidence="6">
    <location>
        <begin position="40"/>
        <end position="58"/>
    </location>
</feature>